<dbReference type="RefSeq" id="WP_217779899.1">
    <property type="nucleotide sequence ID" value="NZ_JAHRWL010000003.1"/>
</dbReference>
<proteinExistence type="predicted"/>
<name>A0ABS6NBW2_9RHOB</name>
<evidence type="ECO:0008006" key="4">
    <source>
        <dbReference type="Google" id="ProtNLM"/>
    </source>
</evidence>
<reference evidence="2" key="1">
    <citation type="submission" date="2021-06" db="EMBL/GenBank/DDBJ databases">
        <title>Thalassococcus sp. CAU 1522 isolated from sea sand, Republic of Korea.</title>
        <authorList>
            <person name="Kim W."/>
        </authorList>
    </citation>
    <scope>NUCLEOTIDE SEQUENCE</scope>
    <source>
        <strain evidence="2">CAU 1522</strain>
    </source>
</reference>
<feature type="transmembrane region" description="Helical" evidence="1">
    <location>
        <begin position="53"/>
        <end position="71"/>
    </location>
</feature>
<keyword evidence="1" id="KW-1133">Transmembrane helix</keyword>
<organism evidence="2 3">
    <name type="scientific">Thalassococcus arenae</name>
    <dbReference type="NCBI Taxonomy" id="2851652"/>
    <lineage>
        <taxon>Bacteria</taxon>
        <taxon>Pseudomonadati</taxon>
        <taxon>Pseudomonadota</taxon>
        <taxon>Alphaproteobacteria</taxon>
        <taxon>Rhodobacterales</taxon>
        <taxon>Roseobacteraceae</taxon>
        <taxon>Thalassococcus</taxon>
    </lineage>
</organism>
<protein>
    <recommendedName>
        <fullName evidence="4">CPBP family intramembrane metalloprotease</fullName>
    </recommendedName>
</protein>
<dbReference type="EMBL" id="JAHRWL010000003">
    <property type="protein sequence ID" value="MBV2361507.1"/>
    <property type="molecule type" value="Genomic_DNA"/>
</dbReference>
<keyword evidence="1" id="KW-0812">Transmembrane</keyword>
<feature type="transmembrane region" description="Helical" evidence="1">
    <location>
        <begin position="17"/>
        <end position="38"/>
    </location>
</feature>
<feature type="transmembrane region" description="Helical" evidence="1">
    <location>
        <begin position="83"/>
        <end position="105"/>
    </location>
</feature>
<feature type="transmembrane region" description="Helical" evidence="1">
    <location>
        <begin position="125"/>
        <end position="149"/>
    </location>
</feature>
<accession>A0ABS6NBW2</accession>
<feature type="transmembrane region" description="Helical" evidence="1">
    <location>
        <begin position="182"/>
        <end position="204"/>
    </location>
</feature>
<sequence length="235" mass="25992">MAYVTSYSVGNPPIRRAILDIAVIAALWSLSSVGYYAIRDQLGLANGYRDAPFVYAVYYLGFTMVAVPLFRHRLRTWHPPAHGVLPIIAVVGMIVAFTVGILPVLPEIDLSLAPRNPPEFMFADAMYYVAKSFEILFQQLLILTLVLVFHSFGWRMLRIGIVTAALFGLFHLSLVFNGATSFYVARFTIAATCFGAVVPSLILATRNGATLSFGLHWGFYVADNIFTHFMLSSPS</sequence>
<evidence type="ECO:0000313" key="3">
    <source>
        <dbReference type="Proteomes" id="UP001166293"/>
    </source>
</evidence>
<keyword evidence="1" id="KW-0472">Membrane</keyword>
<comment type="caution">
    <text evidence="2">The sequence shown here is derived from an EMBL/GenBank/DDBJ whole genome shotgun (WGS) entry which is preliminary data.</text>
</comment>
<evidence type="ECO:0000256" key="1">
    <source>
        <dbReference type="SAM" id="Phobius"/>
    </source>
</evidence>
<evidence type="ECO:0000313" key="2">
    <source>
        <dbReference type="EMBL" id="MBV2361507.1"/>
    </source>
</evidence>
<dbReference type="Proteomes" id="UP001166293">
    <property type="component" value="Unassembled WGS sequence"/>
</dbReference>
<gene>
    <name evidence="2" type="ORF">KUH32_17220</name>
</gene>
<feature type="transmembrane region" description="Helical" evidence="1">
    <location>
        <begin position="156"/>
        <end position="176"/>
    </location>
</feature>
<keyword evidence="3" id="KW-1185">Reference proteome</keyword>